<evidence type="ECO:0000313" key="4">
    <source>
        <dbReference type="EMBL" id="AIS75092.1"/>
    </source>
</evidence>
<dbReference type="InterPro" id="IPR011161">
    <property type="entry name" value="MHC_I-like_Ag-recog"/>
</dbReference>
<feature type="chain" id="PRO_5001928848" evidence="2">
    <location>
        <begin position="21"/>
        <end position="71"/>
    </location>
</feature>
<dbReference type="SUPFAM" id="SSF54452">
    <property type="entry name" value="MHC antigen-recognition domain"/>
    <property type="match status" value="1"/>
</dbReference>
<accession>A0A097C0X5</accession>
<evidence type="ECO:0000256" key="2">
    <source>
        <dbReference type="SAM" id="SignalP"/>
    </source>
</evidence>
<dbReference type="Gene3D" id="3.30.500.10">
    <property type="entry name" value="MHC class I-like antigen recognition-like"/>
    <property type="match status" value="1"/>
</dbReference>
<organism evidence="4">
    <name type="scientific">Sarcophilus harrisii</name>
    <name type="common">Tasmanian devil</name>
    <name type="synonym">Sarcophilus laniarius</name>
    <dbReference type="NCBI Taxonomy" id="9305"/>
    <lineage>
        <taxon>Eukaryota</taxon>
        <taxon>Metazoa</taxon>
        <taxon>Chordata</taxon>
        <taxon>Craniata</taxon>
        <taxon>Vertebrata</taxon>
        <taxon>Euteleostomi</taxon>
        <taxon>Mammalia</taxon>
        <taxon>Metatheria</taxon>
        <taxon>Dasyuromorphia</taxon>
        <taxon>Dasyuridae</taxon>
        <taxon>Sarcophilus</taxon>
    </lineage>
</organism>
<keyword evidence="1" id="KW-0325">Glycoprotein</keyword>
<feature type="signal peptide" evidence="2">
    <location>
        <begin position="1"/>
        <end position="20"/>
    </location>
</feature>
<dbReference type="InterPro" id="IPR037055">
    <property type="entry name" value="MHC_I-like_Ag-recog_sf"/>
</dbReference>
<keyword evidence="2" id="KW-0732">Signal</keyword>
<sequence>MLSCYLPFLLLFSGLSEGWGGKTASQEPLTFQCQLISSFLNDSWVQNLGSGWLGDLETHRPCGDPSESKLL</sequence>
<dbReference type="InterPro" id="IPR011162">
    <property type="entry name" value="MHC_I/II-like_Ag-recog"/>
</dbReference>
<gene>
    <name evidence="4" type="primary">Saha-CD1</name>
</gene>
<evidence type="ECO:0000256" key="1">
    <source>
        <dbReference type="ARBA" id="ARBA00023180"/>
    </source>
</evidence>
<evidence type="ECO:0000259" key="3">
    <source>
        <dbReference type="Pfam" id="PF16497"/>
    </source>
</evidence>
<reference evidence="4" key="1">
    <citation type="journal article" date="2014" name="Immunogenetics">
        <title>Characterisation of non-classical MHC class I genes in the Tasmanian devil (Sarcophilus harrisii).</title>
        <authorList>
            <person name="Cheng Y."/>
            <person name="Belov K."/>
        </authorList>
    </citation>
    <scope>NUCLEOTIDE SEQUENCE</scope>
</reference>
<dbReference type="EMBL" id="KJ713554">
    <property type="protein sequence ID" value="AIS75092.1"/>
    <property type="molecule type" value="mRNA"/>
</dbReference>
<name>A0A097C0X5_SARHA</name>
<protein>
    <submittedName>
        <fullName evidence="4">MHC class I antigen splice variant 2</fullName>
    </submittedName>
</protein>
<dbReference type="Pfam" id="PF16497">
    <property type="entry name" value="MHC_I_3"/>
    <property type="match status" value="1"/>
</dbReference>
<dbReference type="AlphaFoldDB" id="A0A097C0X5"/>
<feature type="domain" description="MHC class I-like antigen recognition-like" evidence="3">
    <location>
        <begin position="5"/>
        <end position="60"/>
    </location>
</feature>
<proteinExistence type="evidence at transcript level"/>